<keyword evidence="7" id="KW-0472">Membrane</keyword>
<name>A0A178MIK4_9PROT</name>
<feature type="coiled-coil region" evidence="6">
    <location>
        <begin position="271"/>
        <end position="303"/>
    </location>
</feature>
<dbReference type="Proteomes" id="UP000078543">
    <property type="component" value="Unassembled WGS sequence"/>
</dbReference>
<evidence type="ECO:0000256" key="5">
    <source>
        <dbReference type="PROSITE-ProRule" id="PRU00284"/>
    </source>
</evidence>
<dbReference type="InterPro" id="IPR009875">
    <property type="entry name" value="PilZ_domain"/>
</dbReference>
<dbReference type="GO" id="GO:0035438">
    <property type="term" value="F:cyclic-di-GMP binding"/>
    <property type="evidence" value="ECO:0007669"/>
    <property type="project" value="InterPro"/>
</dbReference>
<dbReference type="PRINTS" id="PR00260">
    <property type="entry name" value="CHEMTRNSDUCR"/>
</dbReference>
<dbReference type="Pfam" id="PF07238">
    <property type="entry name" value="PilZ"/>
    <property type="match status" value="1"/>
</dbReference>
<dbReference type="GO" id="GO:0006935">
    <property type="term" value="P:chemotaxis"/>
    <property type="evidence" value="ECO:0007669"/>
    <property type="project" value="InterPro"/>
</dbReference>
<proteinExistence type="inferred from homology"/>
<dbReference type="GO" id="GO:0007165">
    <property type="term" value="P:signal transduction"/>
    <property type="evidence" value="ECO:0007669"/>
    <property type="project" value="UniProtKB-KW"/>
</dbReference>
<dbReference type="SUPFAM" id="SSF141371">
    <property type="entry name" value="PilZ domain-like"/>
    <property type="match status" value="1"/>
</dbReference>
<keyword evidence="3 5" id="KW-0807">Transducer</keyword>
<accession>A0A178MIK4</accession>
<reference evidence="10 11" key="1">
    <citation type="submission" date="2016-04" db="EMBL/GenBank/DDBJ databases">
        <title>Draft genome sequence of freshwater magnetotactic bacteria Magnetospirillum marisnigri SP-1 and Magnetospirillum moscoviense BB-1.</title>
        <authorList>
            <person name="Koziaeva V."/>
            <person name="Dziuba M.V."/>
            <person name="Ivanov T.M."/>
            <person name="Kuznetsov B."/>
            <person name="Grouzdev D.S."/>
        </authorList>
    </citation>
    <scope>NUCLEOTIDE SEQUENCE [LARGE SCALE GENOMIC DNA]</scope>
    <source>
        <strain evidence="10 11">BB-1</strain>
    </source>
</reference>
<dbReference type="InterPro" id="IPR000727">
    <property type="entry name" value="T_SNARE_dom"/>
</dbReference>
<dbReference type="SMART" id="SM00283">
    <property type="entry name" value="MA"/>
    <property type="match status" value="1"/>
</dbReference>
<organism evidence="10 11">
    <name type="scientific">Magnetospirillum moscoviense</name>
    <dbReference type="NCBI Taxonomy" id="1437059"/>
    <lineage>
        <taxon>Bacteria</taxon>
        <taxon>Pseudomonadati</taxon>
        <taxon>Pseudomonadota</taxon>
        <taxon>Alphaproteobacteria</taxon>
        <taxon>Rhodospirillales</taxon>
        <taxon>Rhodospirillaceae</taxon>
        <taxon>Magnetospirillum</taxon>
    </lineage>
</organism>
<evidence type="ECO:0000259" key="8">
    <source>
        <dbReference type="PROSITE" id="PS50111"/>
    </source>
</evidence>
<dbReference type="GO" id="GO:0004888">
    <property type="term" value="F:transmembrane signaling receptor activity"/>
    <property type="evidence" value="ECO:0007669"/>
    <property type="project" value="InterPro"/>
</dbReference>
<dbReference type="AlphaFoldDB" id="A0A178MIK4"/>
<dbReference type="SUPFAM" id="SSF58104">
    <property type="entry name" value="Methyl-accepting chemotaxis protein (MCP) signaling domain"/>
    <property type="match status" value="1"/>
</dbReference>
<dbReference type="Gene3D" id="2.40.10.220">
    <property type="entry name" value="predicted glycosyltransferase like domains"/>
    <property type="match status" value="1"/>
</dbReference>
<evidence type="ECO:0008006" key="12">
    <source>
        <dbReference type="Google" id="ProtNLM"/>
    </source>
</evidence>
<sequence length="671" mass="71537">MSLRGLILGGFAACILVIVGLSALTLSSVSSQTGPIGDMESRADRVANDTMPLLLAIKDIRLDIIQVQQFLTDASATGNDEALAEADAWVARFTEHLDTAKGLAERMGLEDHVNTLERIEGVFPPFLRNGKAMAKAYKEKGRDAGNALMVNFDELAVILLQRLDEITDGVSNQTWEEMGALLEHTHAVRASNQTLIRWQMALSALASLSALVIAVLIGTFAGRAFAALHKDVDDALADRFDAIPALSPDRKDEFGPIARALALFRQRGSEVAAMQAERERAALEAEEARKTALRNMADTVEVETTAAVERVAGEGTRVAMAAAAMAGSAVSVGTHSQTVANAAEHALANAQTVAGAAEQLSASIREIASRVETSTQMVEEVVGTGQQAGETVVSLTQAMERIGDVAGLIADIARRTHMLALNATIEAQRAGVAGKGFAVVADEVKHLAEQTGKSTEEISRQIGELRSVGTKVASEIDEMLAAITQISSVSGSIAAAVQQQDAATQEIVRNVVETSDAAREVSDHIGEVATEASRTGERATEVQALLEAMTAEIVDLRRMLNAAVRTATPEVNRRSNPRISLDSSVVVELNNGTVSTKMLDISLCGGQFELDTDEDMAVNGQLQVEGLPPAIPFEVVEVHQGRARIRFDEGAIDKEALARFIAEHHRQRRIA</sequence>
<dbReference type="STRING" id="1437059.A6A05_15230"/>
<evidence type="ECO:0000256" key="6">
    <source>
        <dbReference type="SAM" id="Coils"/>
    </source>
</evidence>
<dbReference type="GO" id="GO:0005886">
    <property type="term" value="C:plasma membrane"/>
    <property type="evidence" value="ECO:0007669"/>
    <property type="project" value="UniProtKB-SubCell"/>
</dbReference>
<keyword evidence="7" id="KW-0812">Transmembrane</keyword>
<keyword evidence="11" id="KW-1185">Reference proteome</keyword>
<dbReference type="PROSITE" id="PS50111">
    <property type="entry name" value="CHEMOTAXIS_TRANSDUC_2"/>
    <property type="match status" value="1"/>
</dbReference>
<gene>
    <name evidence="10" type="ORF">A6A05_15230</name>
</gene>
<dbReference type="Pfam" id="PF00015">
    <property type="entry name" value="MCPsignal"/>
    <property type="match status" value="1"/>
</dbReference>
<dbReference type="Gene3D" id="1.10.287.950">
    <property type="entry name" value="Methyl-accepting chemotaxis protein"/>
    <property type="match status" value="1"/>
</dbReference>
<evidence type="ECO:0000256" key="3">
    <source>
        <dbReference type="ARBA" id="ARBA00023224"/>
    </source>
</evidence>
<comment type="similarity">
    <text evidence="4">Belongs to the methyl-accepting chemotaxis (MCP) protein family.</text>
</comment>
<dbReference type="EMBL" id="LWQU01000161">
    <property type="protein sequence ID" value="OAN48429.1"/>
    <property type="molecule type" value="Genomic_DNA"/>
</dbReference>
<comment type="subcellular location">
    <subcellularLocation>
        <location evidence="1">Cell inner membrane</location>
        <topology evidence="1">Multi-pass membrane protein</topology>
    </subcellularLocation>
</comment>
<dbReference type="PROSITE" id="PS50192">
    <property type="entry name" value="T_SNARE"/>
    <property type="match status" value="1"/>
</dbReference>
<evidence type="ECO:0000256" key="4">
    <source>
        <dbReference type="ARBA" id="ARBA00029447"/>
    </source>
</evidence>
<keyword evidence="2" id="KW-1003">Cell membrane</keyword>
<feature type="domain" description="Methyl-accepting transducer" evidence="8">
    <location>
        <begin position="321"/>
        <end position="536"/>
    </location>
</feature>
<feature type="coiled-coil region" evidence="6">
    <location>
        <begin position="539"/>
        <end position="566"/>
    </location>
</feature>
<dbReference type="RefSeq" id="WP_068502872.1">
    <property type="nucleotide sequence ID" value="NZ_LWQU01000161.1"/>
</dbReference>
<keyword evidence="7" id="KW-1133">Transmembrane helix</keyword>
<evidence type="ECO:0000313" key="11">
    <source>
        <dbReference type="Proteomes" id="UP000078543"/>
    </source>
</evidence>
<evidence type="ECO:0000256" key="1">
    <source>
        <dbReference type="ARBA" id="ARBA00004429"/>
    </source>
</evidence>
<keyword evidence="2" id="KW-0997">Cell inner membrane</keyword>
<evidence type="ECO:0000313" key="10">
    <source>
        <dbReference type="EMBL" id="OAN48429.1"/>
    </source>
</evidence>
<evidence type="ECO:0000256" key="2">
    <source>
        <dbReference type="ARBA" id="ARBA00022519"/>
    </source>
</evidence>
<protein>
    <recommendedName>
        <fullName evidence="12">Chemotaxis protein</fullName>
    </recommendedName>
</protein>
<comment type="caution">
    <text evidence="10">The sequence shown here is derived from an EMBL/GenBank/DDBJ whole genome shotgun (WGS) entry which is preliminary data.</text>
</comment>
<feature type="domain" description="T-SNARE coiled-coil homology" evidence="9">
    <location>
        <begin position="445"/>
        <end position="507"/>
    </location>
</feature>
<dbReference type="OrthoDB" id="8482111at2"/>
<evidence type="ECO:0000256" key="7">
    <source>
        <dbReference type="SAM" id="Phobius"/>
    </source>
</evidence>
<feature type="transmembrane region" description="Helical" evidence="7">
    <location>
        <begin position="198"/>
        <end position="221"/>
    </location>
</feature>
<evidence type="ECO:0000259" key="9">
    <source>
        <dbReference type="PROSITE" id="PS50192"/>
    </source>
</evidence>
<keyword evidence="6" id="KW-0175">Coiled coil</keyword>
<dbReference type="InterPro" id="IPR004090">
    <property type="entry name" value="Chemotax_Me-accpt_rcpt"/>
</dbReference>
<dbReference type="InterPro" id="IPR004089">
    <property type="entry name" value="MCPsignal_dom"/>
</dbReference>
<dbReference type="PANTHER" id="PTHR32089">
    <property type="entry name" value="METHYL-ACCEPTING CHEMOTAXIS PROTEIN MCPB"/>
    <property type="match status" value="1"/>
</dbReference>
<dbReference type="PANTHER" id="PTHR32089:SF112">
    <property type="entry name" value="LYSOZYME-LIKE PROTEIN-RELATED"/>
    <property type="match status" value="1"/>
</dbReference>